<dbReference type="OrthoDB" id="2018619at2759"/>
<organism evidence="7 8">
    <name type="scientific">Fibroporia radiculosa</name>
    <dbReference type="NCBI Taxonomy" id="599839"/>
    <lineage>
        <taxon>Eukaryota</taxon>
        <taxon>Fungi</taxon>
        <taxon>Dikarya</taxon>
        <taxon>Basidiomycota</taxon>
        <taxon>Agaricomycotina</taxon>
        <taxon>Agaricomycetes</taxon>
        <taxon>Polyporales</taxon>
        <taxon>Fibroporiaceae</taxon>
        <taxon>Fibroporia</taxon>
    </lineage>
</organism>
<feature type="transmembrane region" description="Helical" evidence="6">
    <location>
        <begin position="132"/>
        <end position="151"/>
    </location>
</feature>
<dbReference type="EMBL" id="HE797222">
    <property type="protein sequence ID" value="CCM06071.1"/>
    <property type="molecule type" value="Genomic_DNA"/>
</dbReference>
<sequence length="578" mass="64583">MSKVVQPVRNWARRLRGAFDSKEAFIQYIHTEGNAHRLHSWTNEDLKPSPPHMINWRWYNFCLFWFGIGFGNWTLGSSLVGAGLSWWQATIAVWIAAFVSGACMAFNSRAAANYHVGYPVILRTCFGMYGHYWPVLARGICACVWVSVLSFQGGNYISTMLNCVVGKKWNNLPVQFPESLGTTVQQFIGFVIFWALELPFCSMRPTNLRWLYTFKAWTLPPSVFALLIYCLVQSKGELGSTAALAGTTALPRGSALAWLWVSSINSCMGNWSTFIANMPDFSRYAQNPDAVLWTHIIFVPFPAAIGGMIGIFGTAALQKAWGVTIWNQWDVYDAMLEHSWNGPIRFFVFLLAFCSGLFNFGAIIGANLLPFASDITALVPTYFNIPRGMWFCALLALPLQPWKILESVDGFLAFLDGYGIFMGPTAAIMITDYWIVRKGNIKIMDAYSSKPGATYMYFHGFNLNAFFAYFCGMIIPFTGFVGTFGVKVPLAATRLDSIGWYLSAVVAGVLYVVLCKIRPLSNIDPSMPREQLAREFAASRLVEETQEDAASSVEDEKIMDVEEKTPSYVVSCEPVLDV</sequence>
<comment type="similarity">
    <text evidence="2">Belongs to the purine-cytosine permease (2.A.39) family.</text>
</comment>
<dbReference type="PANTHER" id="PTHR30618">
    <property type="entry name" value="NCS1 FAMILY PURINE/PYRIMIDINE TRANSPORTER"/>
    <property type="match status" value="1"/>
</dbReference>
<evidence type="ECO:0000256" key="5">
    <source>
        <dbReference type="ARBA" id="ARBA00023136"/>
    </source>
</evidence>
<feature type="transmembrane region" description="Helical" evidence="6">
    <location>
        <begin position="214"/>
        <end position="235"/>
    </location>
</feature>
<dbReference type="Pfam" id="PF02133">
    <property type="entry name" value="Transp_cyt_pur"/>
    <property type="match status" value="1"/>
</dbReference>
<keyword evidence="5 6" id="KW-0472">Membrane</keyword>
<keyword evidence="3 6" id="KW-0812">Transmembrane</keyword>
<dbReference type="PANTHER" id="PTHR30618:SF0">
    <property type="entry name" value="PURINE-URACIL PERMEASE NCS1"/>
    <property type="match status" value="1"/>
</dbReference>
<feature type="transmembrane region" description="Helical" evidence="6">
    <location>
        <begin position="255"/>
        <end position="278"/>
    </location>
</feature>
<feature type="transmembrane region" description="Helical" evidence="6">
    <location>
        <begin position="346"/>
        <end position="369"/>
    </location>
</feature>
<feature type="transmembrane region" description="Helical" evidence="6">
    <location>
        <begin position="456"/>
        <end position="478"/>
    </location>
</feature>
<dbReference type="InterPro" id="IPR001248">
    <property type="entry name" value="Pur-cyt_permease"/>
</dbReference>
<dbReference type="GO" id="GO:0015205">
    <property type="term" value="F:nucleobase transmembrane transporter activity"/>
    <property type="evidence" value="ECO:0007669"/>
    <property type="project" value="TreeGrafter"/>
</dbReference>
<evidence type="ECO:0000313" key="8">
    <source>
        <dbReference type="Proteomes" id="UP000006352"/>
    </source>
</evidence>
<evidence type="ECO:0000256" key="2">
    <source>
        <dbReference type="ARBA" id="ARBA00008974"/>
    </source>
</evidence>
<dbReference type="RefSeq" id="XP_012185354.1">
    <property type="nucleotide sequence ID" value="XM_012329964.1"/>
</dbReference>
<evidence type="ECO:0000256" key="6">
    <source>
        <dbReference type="SAM" id="Phobius"/>
    </source>
</evidence>
<feature type="transmembrane region" description="Helical" evidence="6">
    <location>
        <begin position="411"/>
        <end position="435"/>
    </location>
</feature>
<dbReference type="Proteomes" id="UP000006352">
    <property type="component" value="Unassembled WGS sequence"/>
</dbReference>
<protein>
    <recommendedName>
        <fullName evidence="9">Allantoin permease</fullName>
    </recommendedName>
</protein>
<feature type="transmembrane region" description="Helical" evidence="6">
    <location>
        <begin position="86"/>
        <end position="106"/>
    </location>
</feature>
<proteinExistence type="inferred from homology"/>
<evidence type="ECO:0000313" key="7">
    <source>
        <dbReference type="EMBL" id="CCM06071.1"/>
    </source>
</evidence>
<dbReference type="AlphaFoldDB" id="J4ICA5"/>
<accession>J4ICA5</accession>
<reference evidence="7 8" key="1">
    <citation type="journal article" date="2012" name="Appl. Environ. Microbiol.">
        <title>Short-read sequencing for genomic analysis of the brown rot fungus Fibroporia radiculosa.</title>
        <authorList>
            <person name="Tang J.D."/>
            <person name="Perkins A.D."/>
            <person name="Sonstegard T.S."/>
            <person name="Schroeder S.G."/>
            <person name="Burgess S.C."/>
            <person name="Diehl S.V."/>
        </authorList>
    </citation>
    <scope>NUCLEOTIDE SEQUENCE [LARGE SCALE GENOMIC DNA]</scope>
    <source>
        <strain evidence="7 8">TFFH 294</strain>
    </source>
</reference>
<feature type="transmembrane region" description="Helical" evidence="6">
    <location>
        <begin position="290"/>
        <end position="312"/>
    </location>
</feature>
<evidence type="ECO:0008006" key="9">
    <source>
        <dbReference type="Google" id="ProtNLM"/>
    </source>
</evidence>
<comment type="subcellular location">
    <subcellularLocation>
        <location evidence="1">Membrane</location>
        <topology evidence="1">Multi-pass membrane protein</topology>
    </subcellularLocation>
</comment>
<name>J4ICA5_9APHY</name>
<dbReference type="Gene3D" id="1.10.4160.10">
    <property type="entry name" value="Hydantoin permease"/>
    <property type="match status" value="1"/>
</dbReference>
<keyword evidence="8" id="KW-1185">Reference proteome</keyword>
<gene>
    <name evidence="7" type="ORF">FIBRA_08318</name>
</gene>
<dbReference type="GO" id="GO:0005886">
    <property type="term" value="C:plasma membrane"/>
    <property type="evidence" value="ECO:0007669"/>
    <property type="project" value="TreeGrafter"/>
</dbReference>
<evidence type="ECO:0000256" key="4">
    <source>
        <dbReference type="ARBA" id="ARBA00022989"/>
    </source>
</evidence>
<feature type="transmembrane region" description="Helical" evidence="6">
    <location>
        <begin position="498"/>
        <end position="517"/>
    </location>
</feature>
<evidence type="ECO:0000256" key="1">
    <source>
        <dbReference type="ARBA" id="ARBA00004141"/>
    </source>
</evidence>
<feature type="transmembrane region" description="Helical" evidence="6">
    <location>
        <begin position="58"/>
        <end position="80"/>
    </location>
</feature>
<evidence type="ECO:0000256" key="3">
    <source>
        <dbReference type="ARBA" id="ARBA00022692"/>
    </source>
</evidence>
<dbReference type="GeneID" id="24100982"/>
<dbReference type="HOGENOM" id="CLU_021555_2_0_1"/>
<keyword evidence="4 6" id="KW-1133">Transmembrane helix</keyword>
<dbReference type="InParanoid" id="J4ICA5"/>
<dbReference type="InterPro" id="IPR045225">
    <property type="entry name" value="Uracil/uridine/allantoin_perm"/>
</dbReference>